<dbReference type="EMBL" id="JACBJI010000002">
    <property type="protein sequence ID" value="NYA70450.1"/>
    <property type="molecule type" value="Genomic_DNA"/>
</dbReference>
<dbReference type="Pfam" id="PF13426">
    <property type="entry name" value="PAS_9"/>
    <property type="match status" value="1"/>
</dbReference>
<dbReference type="InterPro" id="IPR035965">
    <property type="entry name" value="PAS-like_dom_sf"/>
</dbReference>
<reference evidence="2 3" key="1">
    <citation type="submission" date="2020-07" db="EMBL/GenBank/DDBJ databases">
        <authorList>
            <person name="Sun Q."/>
        </authorList>
    </citation>
    <scope>NUCLEOTIDE SEQUENCE [LARGE SCALE GENOMIC DNA]</scope>
    <source>
        <strain evidence="2 3">MAH-1</strain>
    </source>
</reference>
<dbReference type="PROSITE" id="PS50112">
    <property type="entry name" value="PAS"/>
    <property type="match status" value="1"/>
</dbReference>
<dbReference type="Gene3D" id="3.30.450.20">
    <property type="entry name" value="PAS domain"/>
    <property type="match status" value="2"/>
</dbReference>
<gene>
    <name evidence="2" type="ORF">HZF10_05920</name>
</gene>
<dbReference type="InterPro" id="IPR000014">
    <property type="entry name" value="PAS"/>
</dbReference>
<dbReference type="RefSeq" id="WP_176005259.1">
    <property type="nucleotide sequence ID" value="NZ_JABWMI010000006.1"/>
</dbReference>
<dbReference type="SMART" id="SM00091">
    <property type="entry name" value="PAS"/>
    <property type="match status" value="2"/>
</dbReference>
<protein>
    <submittedName>
        <fullName evidence="2">PAS domain S-box protein</fullName>
    </submittedName>
</protein>
<dbReference type="InterPro" id="IPR036097">
    <property type="entry name" value="HisK_dim/P_sf"/>
</dbReference>
<organism evidence="2 3">
    <name type="scientific">Flavobacterium agri</name>
    <dbReference type="NCBI Taxonomy" id="2743471"/>
    <lineage>
        <taxon>Bacteria</taxon>
        <taxon>Pseudomonadati</taxon>
        <taxon>Bacteroidota</taxon>
        <taxon>Flavobacteriia</taxon>
        <taxon>Flavobacteriales</taxon>
        <taxon>Flavobacteriaceae</taxon>
        <taxon>Flavobacterium</taxon>
    </lineage>
</organism>
<dbReference type="GO" id="GO:0006355">
    <property type="term" value="P:regulation of DNA-templated transcription"/>
    <property type="evidence" value="ECO:0007669"/>
    <property type="project" value="InterPro"/>
</dbReference>
<feature type="domain" description="PAS" evidence="1">
    <location>
        <begin position="1"/>
        <end position="45"/>
    </location>
</feature>
<dbReference type="NCBIfam" id="TIGR00229">
    <property type="entry name" value="sensory_box"/>
    <property type="match status" value="1"/>
</dbReference>
<proteinExistence type="predicted"/>
<name>A0A7Y8Y113_9FLAO</name>
<dbReference type="AlphaFoldDB" id="A0A7Y8Y113"/>
<comment type="caution">
    <text evidence="2">The sequence shown here is derived from an EMBL/GenBank/DDBJ whole genome shotgun (WGS) entry which is preliminary data.</text>
</comment>
<dbReference type="GO" id="GO:0000155">
    <property type="term" value="F:phosphorelay sensor kinase activity"/>
    <property type="evidence" value="ECO:0007669"/>
    <property type="project" value="InterPro"/>
</dbReference>
<evidence type="ECO:0000313" key="2">
    <source>
        <dbReference type="EMBL" id="NYA70450.1"/>
    </source>
</evidence>
<dbReference type="SUPFAM" id="SSF47384">
    <property type="entry name" value="Homodimeric domain of signal transducing histidine kinase"/>
    <property type="match status" value="1"/>
</dbReference>
<dbReference type="SUPFAM" id="SSF55785">
    <property type="entry name" value="PYP-like sensor domain (PAS domain)"/>
    <property type="match status" value="2"/>
</dbReference>
<dbReference type="Proteomes" id="UP000535020">
    <property type="component" value="Unassembled WGS sequence"/>
</dbReference>
<dbReference type="Pfam" id="PF00989">
    <property type="entry name" value="PAS"/>
    <property type="match status" value="1"/>
</dbReference>
<dbReference type="InterPro" id="IPR013767">
    <property type="entry name" value="PAS_fold"/>
</dbReference>
<accession>A0A7Y8Y113</accession>
<sequence>MSYFRRLYQDSPVPMYIYDNDSYEFLEVNDAALRQYGYSREKFLSLTAFDLRPKEEIPTFLDANRHVPLSFNDFGIWKHIDRSGRIFHVHIYAHLTIFNGRKAKSVLAANIDDKVKADAEISQKTAEIKEILENLRAIINTTSDKIWSMDTQRRIITANESFWTWLDACPKSIPAIPCSEFLPADWNDYFDMAFSGKTFSVIWQDTLSPKPLFAELSFNPIRNEKQEVTGISCFSRDITERQLYLKMIEKQNAKLREISWFQSHQVRGPLSNIMGLVDTFNHDDAADPNNAKIIEYLKQEALKFDGVIRKISEEAQPNR</sequence>
<evidence type="ECO:0000313" key="3">
    <source>
        <dbReference type="Proteomes" id="UP000535020"/>
    </source>
</evidence>
<dbReference type="CDD" id="cd00130">
    <property type="entry name" value="PAS"/>
    <property type="match status" value="1"/>
</dbReference>
<keyword evidence="3" id="KW-1185">Reference proteome</keyword>
<evidence type="ECO:0000259" key="1">
    <source>
        <dbReference type="PROSITE" id="PS50112"/>
    </source>
</evidence>